<keyword evidence="1" id="KW-0732">Signal</keyword>
<dbReference type="EMBL" id="JAGPNK010000001">
    <property type="protein sequence ID" value="KAH7329692.1"/>
    <property type="molecule type" value="Genomic_DNA"/>
</dbReference>
<sequence>MRFTVILTALFVAVASAATVPRDAGAALDPRQCVCYCNESNCSGPACCASGNCPGGNSAYC</sequence>
<keyword evidence="3" id="KW-1185">Reference proteome</keyword>
<evidence type="ECO:0000256" key="1">
    <source>
        <dbReference type="SAM" id="SignalP"/>
    </source>
</evidence>
<evidence type="ECO:0000313" key="3">
    <source>
        <dbReference type="Proteomes" id="UP000813444"/>
    </source>
</evidence>
<proteinExistence type="predicted"/>
<dbReference type="Proteomes" id="UP000813444">
    <property type="component" value="Unassembled WGS sequence"/>
</dbReference>
<evidence type="ECO:0000313" key="2">
    <source>
        <dbReference type="EMBL" id="KAH7329692.1"/>
    </source>
</evidence>
<dbReference type="OrthoDB" id="3779999at2759"/>
<name>A0A8K0T9B7_9HYPO</name>
<feature type="signal peptide" evidence="1">
    <location>
        <begin position="1"/>
        <end position="17"/>
    </location>
</feature>
<organism evidence="2 3">
    <name type="scientific">Stachybotrys elegans</name>
    <dbReference type="NCBI Taxonomy" id="80388"/>
    <lineage>
        <taxon>Eukaryota</taxon>
        <taxon>Fungi</taxon>
        <taxon>Dikarya</taxon>
        <taxon>Ascomycota</taxon>
        <taxon>Pezizomycotina</taxon>
        <taxon>Sordariomycetes</taxon>
        <taxon>Hypocreomycetidae</taxon>
        <taxon>Hypocreales</taxon>
        <taxon>Stachybotryaceae</taxon>
        <taxon>Stachybotrys</taxon>
    </lineage>
</organism>
<accession>A0A8K0T9B7</accession>
<dbReference type="AlphaFoldDB" id="A0A8K0T9B7"/>
<feature type="chain" id="PRO_5035452082" evidence="1">
    <location>
        <begin position="18"/>
        <end position="61"/>
    </location>
</feature>
<protein>
    <submittedName>
        <fullName evidence="2">Uncharacterized protein</fullName>
    </submittedName>
</protein>
<comment type="caution">
    <text evidence="2">The sequence shown here is derived from an EMBL/GenBank/DDBJ whole genome shotgun (WGS) entry which is preliminary data.</text>
</comment>
<reference evidence="2" key="1">
    <citation type="journal article" date="2021" name="Nat. Commun.">
        <title>Genetic determinants of endophytism in the Arabidopsis root mycobiome.</title>
        <authorList>
            <person name="Mesny F."/>
            <person name="Miyauchi S."/>
            <person name="Thiergart T."/>
            <person name="Pickel B."/>
            <person name="Atanasova L."/>
            <person name="Karlsson M."/>
            <person name="Huettel B."/>
            <person name="Barry K.W."/>
            <person name="Haridas S."/>
            <person name="Chen C."/>
            <person name="Bauer D."/>
            <person name="Andreopoulos W."/>
            <person name="Pangilinan J."/>
            <person name="LaButti K."/>
            <person name="Riley R."/>
            <person name="Lipzen A."/>
            <person name="Clum A."/>
            <person name="Drula E."/>
            <person name="Henrissat B."/>
            <person name="Kohler A."/>
            <person name="Grigoriev I.V."/>
            <person name="Martin F.M."/>
            <person name="Hacquard S."/>
        </authorList>
    </citation>
    <scope>NUCLEOTIDE SEQUENCE</scope>
    <source>
        <strain evidence="2">MPI-CAGE-CH-0235</strain>
    </source>
</reference>
<gene>
    <name evidence="2" type="ORF">B0I35DRAFT_507908</name>
</gene>